<name>A0A1I7K552_9GAMM</name>
<accession>A0A1I7K552</accession>
<gene>
    <name evidence="1" type="ORF">SAMN05421784_1479</name>
</gene>
<evidence type="ECO:0000313" key="1">
    <source>
        <dbReference type="EMBL" id="SFU92576.1"/>
    </source>
</evidence>
<dbReference type="AlphaFoldDB" id="A0A1I7K552"/>
<dbReference type="Proteomes" id="UP000242496">
    <property type="component" value="Unassembled WGS sequence"/>
</dbReference>
<reference evidence="2" key="1">
    <citation type="submission" date="2016-10" db="EMBL/GenBank/DDBJ databases">
        <authorList>
            <person name="Varghese N."/>
            <person name="Submissions S."/>
        </authorList>
    </citation>
    <scope>NUCLEOTIDE SEQUENCE [LARGE SCALE GENOMIC DNA]</scope>
    <source>
        <strain evidence="2">DSM 18168</strain>
    </source>
</reference>
<protein>
    <submittedName>
        <fullName evidence="1">Uncharacterized protein</fullName>
    </submittedName>
</protein>
<dbReference type="EMBL" id="FPBJ01000047">
    <property type="protein sequence ID" value="SFU92576.1"/>
    <property type="molecule type" value="Genomic_DNA"/>
</dbReference>
<dbReference type="STRING" id="351659.SAMN05421784_1479"/>
<proteinExistence type="predicted"/>
<organism evidence="1 2">
    <name type="scientific">Xenorhabdus koppenhoeferi</name>
    <dbReference type="NCBI Taxonomy" id="351659"/>
    <lineage>
        <taxon>Bacteria</taxon>
        <taxon>Pseudomonadati</taxon>
        <taxon>Pseudomonadota</taxon>
        <taxon>Gammaproteobacteria</taxon>
        <taxon>Enterobacterales</taxon>
        <taxon>Morganellaceae</taxon>
        <taxon>Xenorhabdus</taxon>
    </lineage>
</organism>
<evidence type="ECO:0000313" key="2">
    <source>
        <dbReference type="Proteomes" id="UP000242496"/>
    </source>
</evidence>
<keyword evidence="2" id="KW-1185">Reference proteome</keyword>
<dbReference type="SUPFAM" id="SSF51316">
    <property type="entry name" value="Mss4-like"/>
    <property type="match status" value="1"/>
</dbReference>
<sequence>MNQGRCLCGSVGVKTRQSIENINACHCKVMMREISLHLV</sequence>
<dbReference type="InterPro" id="IPR011057">
    <property type="entry name" value="Mss4-like_sf"/>
</dbReference>